<reference evidence="5" key="2">
    <citation type="submission" date="2025-08" db="UniProtKB">
        <authorList>
            <consortium name="RefSeq"/>
        </authorList>
    </citation>
    <scope>IDENTIFICATION</scope>
</reference>
<proteinExistence type="predicted"/>
<keyword evidence="1" id="KW-0511">Multifunctional enzyme</keyword>
<dbReference type="GeneID" id="121212339"/>
<dbReference type="Pfam" id="PF17919">
    <property type="entry name" value="RT_RNaseH_2"/>
    <property type="match status" value="1"/>
</dbReference>
<dbReference type="Pfam" id="PF00078">
    <property type="entry name" value="RVT_1"/>
    <property type="match status" value="1"/>
</dbReference>
<dbReference type="InterPro" id="IPR043128">
    <property type="entry name" value="Rev_trsase/Diguanyl_cyclase"/>
</dbReference>
<dbReference type="Gene3D" id="3.30.70.270">
    <property type="match status" value="2"/>
</dbReference>
<dbReference type="InterPro" id="IPR000477">
    <property type="entry name" value="RT_dom"/>
</dbReference>
<dbReference type="RefSeq" id="XP_040940739.1">
    <property type="nucleotide sequence ID" value="XM_041084805.1"/>
</dbReference>
<reference evidence="4" key="1">
    <citation type="journal article" date="2020" name="Nat. Genet.">
        <title>Genomic diversifications of five Gossypium allopolyploid species and their impact on cotton improvement.</title>
        <authorList>
            <person name="Chen Z.J."/>
            <person name="Sreedasyam A."/>
            <person name="Ando A."/>
            <person name="Song Q."/>
            <person name="De Santiago L.M."/>
            <person name="Hulse-Kemp A.M."/>
            <person name="Ding M."/>
            <person name="Ye W."/>
            <person name="Kirkbride R.C."/>
            <person name="Jenkins J."/>
            <person name="Plott C."/>
            <person name="Lovell J."/>
            <person name="Lin Y.M."/>
            <person name="Vaughn R."/>
            <person name="Liu B."/>
            <person name="Simpson S."/>
            <person name="Scheffler B.E."/>
            <person name="Wen L."/>
            <person name="Saski C.A."/>
            <person name="Grover C.E."/>
            <person name="Hu G."/>
            <person name="Conover J.L."/>
            <person name="Carlson J.W."/>
            <person name="Shu S."/>
            <person name="Boston L.B."/>
            <person name="Williams M."/>
            <person name="Peterson D.G."/>
            <person name="McGee K."/>
            <person name="Jones D.C."/>
            <person name="Wendel J.F."/>
            <person name="Stelly D.M."/>
            <person name="Grimwood J."/>
            <person name="Schmutz J."/>
        </authorList>
    </citation>
    <scope>NUCLEOTIDE SEQUENCE [LARGE SCALE GENOMIC DNA]</scope>
    <source>
        <strain evidence="4">cv. TM-1</strain>
    </source>
</reference>
<accession>A0ABM2ZDJ3</accession>
<feature type="domain" description="Reverse transcriptase/retrotransposon-derived protein RNase H-like" evidence="3">
    <location>
        <begin position="121"/>
        <end position="162"/>
    </location>
</feature>
<dbReference type="PANTHER" id="PTHR37984">
    <property type="entry name" value="PROTEIN CBG26694"/>
    <property type="match status" value="1"/>
</dbReference>
<dbReference type="Proteomes" id="UP000818029">
    <property type="component" value="Chromosome A13"/>
</dbReference>
<gene>
    <name evidence="5" type="primary">LOC121212339</name>
</gene>
<organism evidence="4 5">
    <name type="scientific">Gossypium hirsutum</name>
    <name type="common">Upland cotton</name>
    <name type="synonym">Gossypium mexicanum</name>
    <dbReference type="NCBI Taxonomy" id="3635"/>
    <lineage>
        <taxon>Eukaryota</taxon>
        <taxon>Viridiplantae</taxon>
        <taxon>Streptophyta</taxon>
        <taxon>Embryophyta</taxon>
        <taxon>Tracheophyta</taxon>
        <taxon>Spermatophyta</taxon>
        <taxon>Magnoliopsida</taxon>
        <taxon>eudicotyledons</taxon>
        <taxon>Gunneridae</taxon>
        <taxon>Pentapetalae</taxon>
        <taxon>rosids</taxon>
        <taxon>malvids</taxon>
        <taxon>Malvales</taxon>
        <taxon>Malvaceae</taxon>
        <taxon>Malvoideae</taxon>
        <taxon>Gossypium</taxon>
    </lineage>
</organism>
<sequence>MTVGSGFIDDILVYSRSEDEHDEHLRVVLQVLWENQLYAKLSKCEFWLYEVVFLGHVISAKGIRVYPKKVKAILDWKSRRTVSEVRSFLGLAGYYHHFIEGFLSIASPLTKLLQKNTTFEWTDERQKCFEKLKSVLTEVPVLTQSISSKEYVVYSDASYMGLVVC</sequence>
<protein>
    <submittedName>
        <fullName evidence="5">Uncharacterized mitochondrial protein AtMg00860-like</fullName>
    </submittedName>
</protein>
<dbReference type="InterPro" id="IPR041577">
    <property type="entry name" value="RT_RNaseH_2"/>
</dbReference>
<evidence type="ECO:0000313" key="5">
    <source>
        <dbReference type="RefSeq" id="XP_040940739.1"/>
    </source>
</evidence>
<evidence type="ECO:0000259" key="2">
    <source>
        <dbReference type="Pfam" id="PF00078"/>
    </source>
</evidence>
<keyword evidence="4" id="KW-1185">Reference proteome</keyword>
<dbReference type="InterPro" id="IPR043502">
    <property type="entry name" value="DNA/RNA_pol_sf"/>
</dbReference>
<evidence type="ECO:0000259" key="3">
    <source>
        <dbReference type="Pfam" id="PF17919"/>
    </source>
</evidence>
<name>A0ABM2ZDJ3_GOSHI</name>
<evidence type="ECO:0000313" key="4">
    <source>
        <dbReference type="Proteomes" id="UP000818029"/>
    </source>
</evidence>
<dbReference type="InterPro" id="IPR050951">
    <property type="entry name" value="Retrovirus_Pol_polyprotein"/>
</dbReference>
<evidence type="ECO:0000256" key="1">
    <source>
        <dbReference type="ARBA" id="ARBA00023268"/>
    </source>
</evidence>
<dbReference type="PANTHER" id="PTHR37984:SF5">
    <property type="entry name" value="PROTEIN NYNRIN-LIKE"/>
    <property type="match status" value="1"/>
</dbReference>
<dbReference type="SUPFAM" id="SSF56672">
    <property type="entry name" value="DNA/RNA polymerases"/>
    <property type="match status" value="1"/>
</dbReference>
<feature type="domain" description="Reverse transcriptase" evidence="2">
    <location>
        <begin position="6"/>
        <end position="58"/>
    </location>
</feature>